<dbReference type="PANTHER" id="PTHR23088:SF30">
    <property type="entry name" value="OMEGA-AMIDASE NIT2"/>
    <property type="match status" value="1"/>
</dbReference>
<dbReference type="GO" id="GO:0050152">
    <property type="term" value="F:omega-amidase activity"/>
    <property type="evidence" value="ECO:0007669"/>
    <property type="project" value="TreeGrafter"/>
</dbReference>
<evidence type="ECO:0000313" key="5">
    <source>
        <dbReference type="Proteomes" id="UP000284177"/>
    </source>
</evidence>
<dbReference type="PANTHER" id="PTHR23088">
    <property type="entry name" value="NITRILASE-RELATED"/>
    <property type="match status" value="1"/>
</dbReference>
<dbReference type="Gene3D" id="3.60.110.10">
    <property type="entry name" value="Carbon-nitrogen hydrolase"/>
    <property type="match status" value="1"/>
</dbReference>
<evidence type="ECO:0000313" key="4">
    <source>
        <dbReference type="EMBL" id="RKD30569.1"/>
    </source>
</evidence>
<keyword evidence="2 4" id="KW-0378">Hydrolase</keyword>
<evidence type="ECO:0000256" key="1">
    <source>
        <dbReference type="ARBA" id="ARBA00010613"/>
    </source>
</evidence>
<dbReference type="Pfam" id="PF00795">
    <property type="entry name" value="CN_hydrolase"/>
    <property type="match status" value="1"/>
</dbReference>
<sequence>MDKLKVGICQMIITTDKDKNLEKAENMVNKAVEKGAKLVVLPEIFNCPYSNKYFPKFAESYPEGRTIKFLSNLAKEKNIYLIGGSIPERDKEGNIYNTSYTFDNKGNILGRHRKVHLFDIDIEGGISFKESDTLSYGKDITVFDTDYGKMGVAICYDIRFPELIRLMALKGARIIIIPAAFNMTTGPAHWDPLFKVRALDNQVYMIGAAPARDENSPYVSYGNSIITDPWGSIVNKLDEKEGILVEDLDLGKIDKIRNQLPLLKHRRTDLYDLKLI</sequence>
<dbReference type="CDD" id="cd07572">
    <property type="entry name" value="nit"/>
    <property type="match status" value="1"/>
</dbReference>
<feature type="domain" description="CN hydrolase" evidence="3">
    <location>
        <begin position="4"/>
        <end position="250"/>
    </location>
</feature>
<comment type="caution">
    <text evidence="4">The sequence shown here is derived from an EMBL/GenBank/DDBJ whole genome shotgun (WGS) entry which is preliminary data.</text>
</comment>
<dbReference type="PROSITE" id="PS01227">
    <property type="entry name" value="UPF0012"/>
    <property type="match status" value="1"/>
</dbReference>
<dbReference type="GO" id="GO:0006541">
    <property type="term" value="P:glutamine metabolic process"/>
    <property type="evidence" value="ECO:0007669"/>
    <property type="project" value="TreeGrafter"/>
</dbReference>
<dbReference type="AlphaFoldDB" id="A0A419SZG7"/>
<dbReference type="EMBL" id="MCIB01000034">
    <property type="protein sequence ID" value="RKD30569.1"/>
    <property type="molecule type" value="Genomic_DNA"/>
</dbReference>
<dbReference type="SUPFAM" id="SSF56317">
    <property type="entry name" value="Carbon-nitrogen hydrolase"/>
    <property type="match status" value="1"/>
</dbReference>
<gene>
    <name evidence="4" type="ORF">BET03_04325</name>
</gene>
<protein>
    <submittedName>
        <fullName evidence="4">Carbon-nitrogen hydrolase</fullName>
    </submittedName>
</protein>
<dbReference type="GO" id="GO:0006107">
    <property type="term" value="P:oxaloacetate metabolic process"/>
    <property type="evidence" value="ECO:0007669"/>
    <property type="project" value="TreeGrafter"/>
</dbReference>
<proteinExistence type="inferred from homology"/>
<dbReference type="Proteomes" id="UP000284177">
    <property type="component" value="Unassembled WGS sequence"/>
</dbReference>
<organism evidence="4 5">
    <name type="scientific">Thermohalobacter berrensis</name>
    <dbReference type="NCBI Taxonomy" id="99594"/>
    <lineage>
        <taxon>Bacteria</taxon>
        <taxon>Bacillati</taxon>
        <taxon>Bacillota</taxon>
        <taxon>Tissierellia</taxon>
        <taxon>Tissierellales</taxon>
        <taxon>Thermohalobacteraceae</taxon>
        <taxon>Thermohalobacter</taxon>
    </lineage>
</organism>
<dbReference type="InterPro" id="IPR045254">
    <property type="entry name" value="Nit1/2_C-N_Hydrolase"/>
</dbReference>
<accession>A0A419SZG7</accession>
<dbReference type="RefSeq" id="WP_120170046.1">
    <property type="nucleotide sequence ID" value="NZ_MCIB01000034.1"/>
</dbReference>
<dbReference type="InterPro" id="IPR003010">
    <property type="entry name" value="C-N_Hydrolase"/>
</dbReference>
<keyword evidence="5" id="KW-1185">Reference proteome</keyword>
<name>A0A419SZG7_9FIRM</name>
<evidence type="ECO:0000256" key="2">
    <source>
        <dbReference type="ARBA" id="ARBA00022801"/>
    </source>
</evidence>
<dbReference type="GO" id="GO:0006528">
    <property type="term" value="P:asparagine metabolic process"/>
    <property type="evidence" value="ECO:0007669"/>
    <property type="project" value="TreeGrafter"/>
</dbReference>
<dbReference type="OrthoDB" id="9811121at2"/>
<dbReference type="PROSITE" id="PS50263">
    <property type="entry name" value="CN_HYDROLASE"/>
    <property type="match status" value="1"/>
</dbReference>
<comment type="similarity">
    <text evidence="1">Belongs to the carbon-nitrogen hydrolase superfamily. NIT1/NIT2 family.</text>
</comment>
<reference evidence="4 5" key="1">
    <citation type="submission" date="2016-08" db="EMBL/GenBank/DDBJ databases">
        <title>Novel Firmicutes and Novel Genomes.</title>
        <authorList>
            <person name="Poppleton D.I."/>
            <person name="Gribaldo S."/>
        </authorList>
    </citation>
    <scope>NUCLEOTIDE SEQUENCE [LARGE SCALE GENOMIC DNA]</scope>
    <source>
        <strain evidence="4 5">CTT3</strain>
    </source>
</reference>
<evidence type="ECO:0000259" key="3">
    <source>
        <dbReference type="PROSITE" id="PS50263"/>
    </source>
</evidence>
<dbReference type="InterPro" id="IPR036526">
    <property type="entry name" value="C-N_Hydrolase_sf"/>
</dbReference>
<dbReference type="InterPro" id="IPR001110">
    <property type="entry name" value="UPF0012_CS"/>
</dbReference>